<sequence>MSEFKNVNLATLTPGARVRTADGAIAEVADNPLDGTWIICRYLEHPTSPGLLDGKEHAIFATDIESVL</sequence>
<dbReference type="OrthoDB" id="8657397at2"/>
<protein>
    <submittedName>
        <fullName evidence="1">Uncharacterized protein</fullName>
    </submittedName>
</protein>
<dbReference type="AlphaFoldDB" id="A0A157NPL9"/>
<proteinExistence type="predicted"/>
<dbReference type="eggNOG" id="ENOG502ZKFD">
    <property type="taxonomic scope" value="Bacteria"/>
</dbReference>
<dbReference type="STRING" id="123899.SAMEA3906487_02388"/>
<dbReference type="KEGG" id="btrm:SAMEA390648702388"/>
<dbReference type="Proteomes" id="UP000076825">
    <property type="component" value="Chromosome 1"/>
</dbReference>
<dbReference type="EMBL" id="LT546645">
    <property type="protein sequence ID" value="SAI70713.1"/>
    <property type="molecule type" value="Genomic_DNA"/>
</dbReference>
<accession>A0A157NPL9</accession>
<evidence type="ECO:0000313" key="1">
    <source>
        <dbReference type="EMBL" id="SAI70713.1"/>
    </source>
</evidence>
<organism evidence="1 2">
    <name type="scientific">Bordetella trematum</name>
    <dbReference type="NCBI Taxonomy" id="123899"/>
    <lineage>
        <taxon>Bacteria</taxon>
        <taxon>Pseudomonadati</taxon>
        <taxon>Pseudomonadota</taxon>
        <taxon>Betaproteobacteria</taxon>
        <taxon>Burkholderiales</taxon>
        <taxon>Alcaligenaceae</taxon>
        <taxon>Bordetella</taxon>
    </lineage>
</organism>
<dbReference type="RefSeq" id="WP_025518175.1">
    <property type="nucleotide sequence ID" value="NZ_CP016340.1"/>
</dbReference>
<name>A0A157NPL9_9BORD</name>
<gene>
    <name evidence="1" type="ORF">SAMEA3906487_02388</name>
</gene>
<evidence type="ECO:0000313" key="2">
    <source>
        <dbReference type="Proteomes" id="UP000076825"/>
    </source>
</evidence>
<dbReference type="PATRIC" id="fig|123899.6.peg.2375"/>
<dbReference type="GeneID" id="56590350"/>
<reference evidence="1 2" key="1">
    <citation type="submission" date="2016-04" db="EMBL/GenBank/DDBJ databases">
        <authorList>
            <consortium name="Pathogen Informatics"/>
        </authorList>
    </citation>
    <scope>NUCLEOTIDE SEQUENCE [LARGE SCALE GENOMIC DNA]</scope>
    <source>
        <strain evidence="1 2">H044680328</strain>
    </source>
</reference>
<keyword evidence="2" id="KW-1185">Reference proteome</keyword>